<evidence type="ECO:0000313" key="2">
    <source>
        <dbReference type="Proteomes" id="UP001515500"/>
    </source>
</evidence>
<keyword evidence="2" id="KW-1185">Reference proteome</keyword>
<feature type="domain" description="Peptide N-acetyl-beta-D-glucosaminyl asparaginase amidase A N-terminal" evidence="1">
    <location>
        <begin position="6"/>
        <end position="155"/>
    </location>
</feature>
<reference evidence="3" key="1">
    <citation type="submission" date="2025-08" db="UniProtKB">
        <authorList>
            <consortium name="RefSeq"/>
        </authorList>
    </citation>
    <scope>IDENTIFICATION</scope>
</reference>
<dbReference type="InterPro" id="IPR056948">
    <property type="entry name" value="PNGaseA_N"/>
</dbReference>
<organism evidence="2 3">
    <name type="scientific">Dioscorea cayennensis subsp. rotundata</name>
    <name type="common">White Guinea yam</name>
    <name type="synonym">Dioscorea rotundata</name>
    <dbReference type="NCBI Taxonomy" id="55577"/>
    <lineage>
        <taxon>Eukaryota</taxon>
        <taxon>Viridiplantae</taxon>
        <taxon>Streptophyta</taxon>
        <taxon>Embryophyta</taxon>
        <taxon>Tracheophyta</taxon>
        <taxon>Spermatophyta</taxon>
        <taxon>Magnoliopsida</taxon>
        <taxon>Liliopsida</taxon>
        <taxon>Dioscoreales</taxon>
        <taxon>Dioscoreaceae</taxon>
        <taxon>Dioscorea</taxon>
    </lineage>
</organism>
<gene>
    <name evidence="3" type="primary">LOC120269077</name>
</gene>
<dbReference type="Proteomes" id="UP001515500">
    <property type="component" value="Chromosome 9"/>
</dbReference>
<dbReference type="InterPro" id="IPR021102">
    <property type="entry name" value="PNGase_A"/>
</dbReference>
<evidence type="ECO:0000259" key="1">
    <source>
        <dbReference type="Pfam" id="PF12222"/>
    </source>
</evidence>
<name>A0AB40BXY2_DIOCR</name>
<dbReference type="PANTHER" id="PTHR31104">
    <property type="entry name" value="PEPTIDE-N4-(N-ACETYL-BETA-GLUCOSAMINYL)ASPARAGINE AMIDASE A PROTEIN"/>
    <property type="match status" value="1"/>
</dbReference>
<sequence length="355" mass="39598">MSKKTIVSVPRNAYRAVMEIYVTAHADDQYWYANPLRSVPIDTKDPLSSAKANGGFRQVVLTIDGKYAGAVVPFPIIYPSSVNPYFWSPVTAIAAYNIPSYELNLTPLMSMLLNGREHEFGLKVRDAQPHWRVTANLHVWLDAWSDGVEAGLLQYRVPPLKINRQAYWKEKDGKSEVDGQVIVRFAGWVSSSAGNITTSVRERLKFKSHVMVQGRGTMKQVAMESKVRMNVRVEKERTVIGRMVMNMEAPLEIMTLSSNGGGGSVFERTKMNHGLEEMKSVVRGKEVVVSMVSDRQDSEGSCLMEEGMAVWGSGDSRSVYKYRDDKVCYLRSLNVVGGRIMDDVATPSCVALADE</sequence>
<dbReference type="GeneID" id="120269077"/>
<evidence type="ECO:0000313" key="3">
    <source>
        <dbReference type="RefSeq" id="XP_039132302.1"/>
    </source>
</evidence>
<protein>
    <submittedName>
        <fullName evidence="3">Peptide-N4-(N-acetyl-beta- glucosaminyl)asparagine amidase A-like</fullName>
    </submittedName>
</protein>
<proteinExistence type="predicted"/>
<dbReference type="RefSeq" id="XP_039132302.1">
    <property type="nucleotide sequence ID" value="XM_039276368.1"/>
</dbReference>
<dbReference type="AlphaFoldDB" id="A0AB40BXY2"/>
<dbReference type="Pfam" id="PF12222">
    <property type="entry name" value="PNGaseA"/>
    <property type="match status" value="1"/>
</dbReference>
<accession>A0AB40BXY2</accession>